<dbReference type="EMBL" id="MK620900">
    <property type="protein sequence ID" value="QBZ72864.1"/>
    <property type="molecule type" value="Genomic_DNA"/>
</dbReference>
<keyword evidence="3" id="KW-1185">Reference proteome</keyword>
<evidence type="ECO:0000256" key="1">
    <source>
        <dbReference type="SAM" id="MobiDB-lite"/>
    </source>
</evidence>
<reference evidence="2 3" key="1">
    <citation type="submission" date="2019-03" db="EMBL/GenBank/DDBJ databases">
        <authorList>
            <person name="Kuo N.K."/>
            <person name="Parsa S."/>
            <person name="Addai K."/>
            <person name="Agarwal S."/>
            <person name="Ahmad I.M."/>
            <person name="Alumyar Y.S."/>
            <person name="An J."/>
            <person name="Antar T.E."/>
            <person name="Antony V."/>
            <person name="Arvin L.E."/>
            <person name="Atanasoff K.E."/>
            <person name="Ati R."/>
            <person name="Batista A."/>
            <person name="Bembuh M.L."/>
            <person name="Bhardvaj T.B."/>
            <person name="Brown C.J."/>
            <person name="Butt S.T."/>
            <person name="Cahn D."/>
            <person name="Canales I.-I."/>
            <person name="Carr K."/>
            <person name="Chen K.Z."/>
            <person name="Chen M."/>
            <person name="Chigurupati S."/>
            <person name="Chou C."/>
            <person name="Chung C.S."/>
            <person name="Cole S.T."/>
            <person name="Colson C.L."/>
            <person name="Dent D.M."/>
            <person name="Djiogo E.M."/>
            <person name="Domrachev B.M."/>
            <person name="Dwivedi J."/>
            <person name="Ehsani C."/>
            <person name="Essien U.A."/>
            <person name="Fakhar A."/>
            <person name="Flood S.H."/>
            <person name="Furletti G."/>
            <person name="Gebreegziabher M."/>
            <person name="Goralski S.M."/>
            <person name="Gruver-Williams A."/>
            <person name="Guldan M.L."/>
            <person name="Gurung S."/>
            <person name="Heo K."/>
            <person name="John R.A."/>
            <person name="Kabir L."/>
            <person name="Kaira H."/>
            <person name="Kane M.S."/>
            <person name="Karanja M."/>
            <person name="Karley A.N."/>
            <person name="Khan A.M."/>
            <person name="Khan A."/>
            <person name="Kharel S."/>
            <person name="Kidane M."/>
            <person name="Konanur P."/>
            <person name="Lahijan N."/>
            <person name="Lamm D.N."/>
            <person name="Lance S.V."/>
            <person name="Le C."/>
            <person name="Lee C.H."/>
            <person name="Leka D."/>
            <person name="Li C."/>
            <person name="Lim S.Y."/>
            <person name="Lo J."/>
            <person name="Ludwig S."/>
            <person name="Mahaney V.M."/>
            <person name="Mangukiya A."/>
            <person name="Mani D."/>
            <person name="Mariano P."/>
            <person name="Markward M.L."/>
            <person name="Mbaekwe U."/>
            <person name="McGowan H."/>
            <person name="McNamara A."/>
            <person name="Mebrahtu S."/>
            <person name="Mohamed A."/>
            <person name="Mohamed M.E."/>
            <person name="Muntaka F."/>
            <person name="Naqvi T."/>
            <person name="Nengel A.M."/>
            <person name="Neupane S."/>
            <person name="Nguyen J."/>
            <person name="Nguyen J."/>
            <person name="Nwoji I.C."/>
            <person name="Okusolubo T.A."/>
            <person name="Paek J."/>
            <person name="Pandithakoralag H."/>
            <person name="Perry C."/>
            <person name="Petrie C.R."/>
            <person name="Poteshman G.A."/>
            <person name="Quiros D."/>
            <person name="Rana S."/>
            <person name="Reister J."/>
            <person name="Reyes E."/>
            <person name="Riaz H.S."/>
            <person name="Roach T.L."/>
            <person name="Saikali A."/>
            <person name="Scalsky R."/>
            <person name="Schultz J.A."/>
            <person name="Scott C.F."/>
            <person name="Sekira M.D."/>
            <person name="Shee C.S."/>
            <person name="Shultz P."/>
            <person name="Siarez J.A."/>
            <person name="Singh S."/>
            <person name="Smith F.R."/>
            <person name="Smith S.A."/>
            <person name="Sobers S."/>
            <person name="Sobowale A.O."/>
            <person name="Somoza K.A."/>
            <person name="Song M."/>
            <person name="Spruill R.A."/>
            <person name="Subedi A."/>
            <person name="Taj A.B."/>
            <person name="Thomas J."/>
            <person name="Todd J.C."/>
            <person name="Tran T."/>
            <person name="Varghese J."/>
            <person name="Vartanian E."/>
            <person name="Vega A."/>
            <person name="Vong A."/>
            <person name="Walter A.J."/>
            <person name="Wessel M.E."/>
            <person name="Azam A.M."/>
            <person name="Blocker D."/>
            <person name="Naeem N.-U.-A."/>
            <person name="Patel R."/>
            <person name="Shakarov P."/>
            <person name="Xie C.L."/>
            <person name="Zolnerowich N."/>
            <person name="Correa-Mendez M."/>
            <person name="Fabian M."/>
            <person name="Fishbein J."/>
            <person name="Harkles L."/>
            <person name="Reger N."/>
            <person name="Saleh S."/>
            <person name="deCarvalho T."/>
            <person name="Erill I."/>
            <person name="Caruso S.M."/>
            <person name="Garlena R.A."/>
            <person name="Russell D.A."/>
            <person name="Pope W.H."/>
            <person name="Jacobs-Sera D."/>
            <person name="Hatfull G.F."/>
        </authorList>
    </citation>
    <scope>NUCLEOTIDE SEQUENCE [LARGE SCALE GENOMIC DNA]</scope>
</reference>
<sequence>MGVNPFVGGSYRQRKGMQTPVDRPDRVKPVPDSIEGPNFPYRGAETHGVDQGPGNPDEYYENETWDDGASATEMGYLPDDKIEEPVPVRIVSATGKERRDWRATRVVVTDQAQMILGRHDKRLRTVITVHPFAADETTANTNPIYIGNDAGLRQYTGYRIGAGTTFDTLMSTEDVWAIAPVGTSVEVSVITEFGVEIR</sequence>
<accession>A0A4D6E2Z1</accession>
<gene>
    <name evidence="2" type="primary">32</name>
    <name evidence="2" type="ORF">SEA_FORTHEBOIS_32</name>
</gene>
<evidence type="ECO:0000313" key="3">
    <source>
        <dbReference type="Proteomes" id="UP000297022"/>
    </source>
</evidence>
<dbReference type="KEGG" id="vg:65073089"/>
<dbReference type="GeneID" id="65073089"/>
<proteinExistence type="predicted"/>
<dbReference type="RefSeq" id="YP_010084055.1">
    <property type="nucleotide sequence ID" value="NC_055059.1"/>
</dbReference>
<organism evidence="2 3">
    <name type="scientific">Streptomyces phage Forthebois</name>
    <dbReference type="NCBI Taxonomy" id="2562185"/>
    <lineage>
        <taxon>Viruses</taxon>
        <taxon>Varidnaviria</taxon>
        <taxon>Bamfordvirae</taxon>
        <taxon>Preplasmiviricota</taxon>
        <taxon>Prepoliviricotina</taxon>
        <taxon>Tectiliviricetes</taxon>
        <taxon>Kalamavirales</taxon>
        <taxon>Tectiviridae</taxon>
        <taxon>Deltatectivirus</taxon>
        <taxon>Deltatectivirus forthebois</taxon>
    </lineage>
</organism>
<protein>
    <submittedName>
        <fullName evidence="2">Uncharacterized protein</fullName>
    </submittedName>
</protein>
<dbReference type="Proteomes" id="UP000297022">
    <property type="component" value="Segment"/>
</dbReference>
<evidence type="ECO:0000313" key="2">
    <source>
        <dbReference type="EMBL" id="QBZ72864.1"/>
    </source>
</evidence>
<feature type="region of interest" description="Disordered" evidence="1">
    <location>
        <begin position="1"/>
        <end position="55"/>
    </location>
</feature>
<name>A0A4D6E2Z1_9VIRU</name>